<feature type="disulfide bond" evidence="12">
    <location>
        <begin position="183"/>
        <end position="201"/>
    </location>
</feature>
<feature type="disulfide bond" evidence="12">
    <location>
        <begin position="240"/>
        <end position="255"/>
    </location>
</feature>
<feature type="disulfide bond" evidence="12">
    <location>
        <begin position="195"/>
        <end position="210"/>
    </location>
</feature>
<feature type="disulfide bond" evidence="12">
    <location>
        <begin position="465"/>
        <end position="483"/>
    </location>
</feature>
<evidence type="ECO:0000256" key="10">
    <source>
        <dbReference type="ARBA" id="ARBA00023319"/>
    </source>
</evidence>
<dbReference type="PROSITE" id="PS01186">
    <property type="entry name" value="EGF_2"/>
    <property type="match status" value="3"/>
</dbReference>
<feature type="domain" description="EGF-like" evidence="17">
    <location>
        <begin position="3145"/>
        <end position="3184"/>
    </location>
</feature>
<dbReference type="InterPro" id="IPR001881">
    <property type="entry name" value="EGF-like_Ca-bd_dom"/>
</dbReference>
<dbReference type="PROSITE" id="PS00022">
    <property type="entry name" value="EGF_1"/>
    <property type="match status" value="4"/>
</dbReference>
<dbReference type="PROSITE" id="PS50835">
    <property type="entry name" value="IG_LIKE"/>
    <property type="match status" value="12"/>
</dbReference>
<dbReference type="PRINTS" id="PR00261">
    <property type="entry name" value="LDLRECEPTOR"/>
</dbReference>
<feature type="domain" description="Ig-like" evidence="19">
    <location>
        <begin position="2576"/>
        <end position="2659"/>
    </location>
</feature>
<feature type="domain" description="Ig-like" evidence="19">
    <location>
        <begin position="1813"/>
        <end position="1896"/>
    </location>
</feature>
<dbReference type="Gene3D" id="2.10.25.10">
    <property type="entry name" value="Laminin"/>
    <property type="match status" value="5"/>
</dbReference>
<dbReference type="InterPro" id="IPR007110">
    <property type="entry name" value="Ig-like_dom"/>
</dbReference>
<dbReference type="PROSITE" id="PS50068">
    <property type="entry name" value="LDLRA_2"/>
    <property type="match status" value="10"/>
</dbReference>
<evidence type="ECO:0000256" key="3">
    <source>
        <dbReference type="ARBA" id="ARBA00022530"/>
    </source>
</evidence>
<feature type="domain" description="Laminin IV type A" evidence="20">
    <location>
        <begin position="1452"/>
        <end position="1633"/>
    </location>
</feature>
<keyword evidence="6" id="KW-0084">Basement membrane</keyword>
<feature type="domain" description="Ig-like" evidence="19">
    <location>
        <begin position="2300"/>
        <end position="2384"/>
    </location>
</feature>
<feature type="region of interest" description="Disordered" evidence="14">
    <location>
        <begin position="1901"/>
        <end position="1925"/>
    </location>
</feature>
<feature type="disulfide bond" evidence="11">
    <location>
        <begin position="2862"/>
        <end position="2871"/>
    </location>
</feature>
<dbReference type="PROSITE" id="PS50027">
    <property type="entry name" value="EGF_LAM_2"/>
    <property type="match status" value="1"/>
</dbReference>
<keyword evidence="11" id="KW-0245">EGF-like domain</keyword>
<dbReference type="Gene3D" id="2.170.300.10">
    <property type="entry name" value="Tie2 ligand-binding domain superfamily"/>
    <property type="match status" value="1"/>
</dbReference>
<keyword evidence="8" id="KW-0325">Glycoprotein</keyword>
<feature type="disulfide bond" evidence="12">
    <location>
        <begin position="48"/>
        <end position="63"/>
    </location>
</feature>
<feature type="disulfide bond" evidence="12">
    <location>
        <begin position="477"/>
        <end position="492"/>
    </location>
</feature>
<feature type="disulfide bond" evidence="12">
    <location>
        <begin position="517"/>
        <end position="532"/>
    </location>
</feature>
<dbReference type="InterPro" id="IPR000034">
    <property type="entry name" value="Laminin_IV"/>
</dbReference>
<evidence type="ECO:0000256" key="7">
    <source>
        <dbReference type="ARBA" id="ARBA00023157"/>
    </source>
</evidence>
<dbReference type="Pfam" id="PF02210">
    <property type="entry name" value="Laminin_G_2"/>
    <property type="match status" value="1"/>
</dbReference>
<evidence type="ECO:0000259" key="20">
    <source>
        <dbReference type="PROSITE" id="PS51115"/>
    </source>
</evidence>
<keyword evidence="22" id="KW-1185">Reference proteome</keyword>
<feature type="domain" description="Ig-like" evidence="19">
    <location>
        <begin position="359"/>
        <end position="443"/>
    </location>
</feature>
<feature type="disulfide bond" evidence="11">
    <location>
        <begin position="3124"/>
        <end position="3133"/>
    </location>
</feature>
<evidence type="ECO:0000313" key="22">
    <source>
        <dbReference type="Proteomes" id="UP001153292"/>
    </source>
</evidence>
<dbReference type="InterPro" id="IPR000152">
    <property type="entry name" value="EGF-type_Asp/Asn_hydroxyl_site"/>
</dbReference>
<keyword evidence="9 13" id="KW-0424">Laminin EGF-like domain</keyword>
<dbReference type="Pfam" id="PF13927">
    <property type="entry name" value="Ig_3"/>
    <property type="match status" value="9"/>
</dbReference>
<feature type="disulfide bond" evidence="12">
    <location>
        <begin position="85"/>
        <end position="100"/>
    </location>
</feature>
<evidence type="ECO:0000256" key="11">
    <source>
        <dbReference type="PROSITE-ProRule" id="PRU00076"/>
    </source>
</evidence>
<feature type="disulfide bond" evidence="12">
    <location>
        <begin position="228"/>
        <end position="246"/>
    </location>
</feature>
<feature type="domain" description="Ig-like" evidence="19">
    <location>
        <begin position="2392"/>
        <end position="2476"/>
    </location>
</feature>
<evidence type="ECO:0000256" key="4">
    <source>
        <dbReference type="ARBA" id="ARBA00022729"/>
    </source>
</evidence>
<keyword evidence="3" id="KW-0272">Extracellular matrix</keyword>
<feature type="region of interest" description="Disordered" evidence="14">
    <location>
        <begin position="297"/>
        <end position="316"/>
    </location>
</feature>
<feature type="disulfide bond" evidence="12">
    <location>
        <begin position="124"/>
        <end position="139"/>
    </location>
</feature>
<feature type="domain" description="EGF-like" evidence="17">
    <location>
        <begin position="2836"/>
        <end position="2872"/>
    </location>
</feature>
<dbReference type="PROSITE" id="PS50026">
    <property type="entry name" value="EGF_3"/>
    <property type="match status" value="4"/>
</dbReference>
<evidence type="ECO:0000256" key="5">
    <source>
        <dbReference type="ARBA" id="ARBA00022737"/>
    </source>
</evidence>
<dbReference type="Pfam" id="PF00054">
    <property type="entry name" value="Laminin_G_1"/>
    <property type="match status" value="2"/>
</dbReference>
<feature type="domain" description="Laminin G" evidence="16">
    <location>
        <begin position="2662"/>
        <end position="2838"/>
    </location>
</feature>
<dbReference type="CDD" id="cd00112">
    <property type="entry name" value="LDLa"/>
    <property type="match status" value="10"/>
</dbReference>
<feature type="disulfide bond" evidence="12">
    <location>
        <begin position="505"/>
        <end position="523"/>
    </location>
</feature>
<protein>
    <recommendedName>
        <fullName evidence="23">Basement membrane-specific heparan sulfate proteoglycan core protein</fullName>
    </recommendedName>
</protein>
<dbReference type="SMART" id="SM00409">
    <property type="entry name" value="IG"/>
    <property type="match status" value="12"/>
</dbReference>
<evidence type="ECO:0000256" key="8">
    <source>
        <dbReference type="ARBA" id="ARBA00023180"/>
    </source>
</evidence>
<dbReference type="InterPro" id="IPR013320">
    <property type="entry name" value="ConA-like_dom_sf"/>
</dbReference>
<dbReference type="Pfam" id="PF00053">
    <property type="entry name" value="EGF_laminin"/>
    <property type="match status" value="4"/>
</dbReference>
<evidence type="ECO:0000259" key="16">
    <source>
        <dbReference type="PROSITE" id="PS50025"/>
    </source>
</evidence>
<dbReference type="SUPFAM" id="SSF57424">
    <property type="entry name" value="LDL receptor-like module"/>
    <property type="match status" value="8"/>
</dbReference>
<feature type="domain" description="Laminin EGF-like" evidence="18">
    <location>
        <begin position="1318"/>
        <end position="1363"/>
    </location>
</feature>
<dbReference type="SUPFAM" id="SSF57196">
    <property type="entry name" value="EGF/Laminin"/>
    <property type="match status" value="3"/>
</dbReference>
<feature type="disulfide bond" evidence="12">
    <location>
        <begin position="560"/>
        <end position="575"/>
    </location>
</feature>
<evidence type="ECO:0000259" key="17">
    <source>
        <dbReference type="PROSITE" id="PS50026"/>
    </source>
</evidence>
<dbReference type="InterPro" id="IPR003598">
    <property type="entry name" value="Ig_sub2"/>
</dbReference>
<dbReference type="InterPro" id="IPR023415">
    <property type="entry name" value="LDLR_class-A_CS"/>
</dbReference>
<dbReference type="Pfam" id="PF24973">
    <property type="entry name" value="EGF_LMN_ATRN"/>
    <property type="match status" value="1"/>
</dbReference>
<feature type="domain" description="Ig-like" evidence="19">
    <location>
        <begin position="2184"/>
        <end position="2265"/>
    </location>
</feature>
<evidence type="ECO:0000256" key="9">
    <source>
        <dbReference type="ARBA" id="ARBA00023292"/>
    </source>
</evidence>
<feature type="disulfide bond" evidence="12">
    <location>
        <begin position="29"/>
        <end position="41"/>
    </location>
</feature>
<feature type="disulfide bond" evidence="12">
    <location>
        <begin position="157"/>
        <end position="172"/>
    </location>
</feature>
<feature type="compositionally biased region" description="Polar residues" evidence="14">
    <location>
        <begin position="2293"/>
        <end position="2308"/>
    </location>
</feature>
<feature type="domain" description="Ig-like" evidence="19">
    <location>
        <begin position="2093"/>
        <end position="2179"/>
    </location>
</feature>
<organism evidence="21 22">
    <name type="scientific">Chilo suppressalis</name>
    <name type="common">Asiatic rice borer moth</name>
    <dbReference type="NCBI Taxonomy" id="168631"/>
    <lineage>
        <taxon>Eukaryota</taxon>
        <taxon>Metazoa</taxon>
        <taxon>Ecdysozoa</taxon>
        <taxon>Arthropoda</taxon>
        <taxon>Hexapoda</taxon>
        <taxon>Insecta</taxon>
        <taxon>Pterygota</taxon>
        <taxon>Neoptera</taxon>
        <taxon>Endopterygota</taxon>
        <taxon>Lepidoptera</taxon>
        <taxon>Glossata</taxon>
        <taxon>Ditrysia</taxon>
        <taxon>Pyraloidea</taxon>
        <taxon>Crambidae</taxon>
        <taxon>Crambinae</taxon>
        <taxon>Chilo</taxon>
    </lineage>
</organism>
<dbReference type="CDD" id="cd00110">
    <property type="entry name" value="LamG"/>
    <property type="match status" value="3"/>
</dbReference>
<feature type="disulfide bond" evidence="12">
    <location>
        <begin position="458"/>
        <end position="470"/>
    </location>
</feature>
<feature type="disulfide bond" evidence="12">
    <location>
        <begin position="221"/>
        <end position="233"/>
    </location>
</feature>
<dbReference type="SMART" id="SM00181">
    <property type="entry name" value="EGF"/>
    <property type="match status" value="8"/>
</dbReference>
<feature type="disulfide bond" evidence="12">
    <location>
        <begin position="257"/>
        <end position="269"/>
    </location>
</feature>
<dbReference type="PROSITE" id="PS01248">
    <property type="entry name" value="EGF_LAM_1"/>
    <property type="match status" value="5"/>
</dbReference>
<evidence type="ECO:0000256" key="13">
    <source>
        <dbReference type="PROSITE-ProRule" id="PRU00460"/>
    </source>
</evidence>
<keyword evidence="5" id="KW-0677">Repeat</keyword>
<dbReference type="SUPFAM" id="SSF48726">
    <property type="entry name" value="Immunoglobulin"/>
    <property type="match status" value="12"/>
</dbReference>
<comment type="subcellular location">
    <subcellularLocation>
        <location evidence="1">Secreted</location>
        <location evidence="1">Extracellular space</location>
        <location evidence="1">Extracellular matrix</location>
        <location evidence="1">Basement membrane</location>
    </subcellularLocation>
</comment>
<evidence type="ECO:0000256" key="2">
    <source>
        <dbReference type="ARBA" id="ARBA00022525"/>
    </source>
</evidence>
<dbReference type="Proteomes" id="UP001153292">
    <property type="component" value="Chromosome 2"/>
</dbReference>
<feature type="domain" description="Ig-like" evidence="19">
    <location>
        <begin position="577"/>
        <end position="659"/>
    </location>
</feature>
<dbReference type="InterPro" id="IPR000742">
    <property type="entry name" value="EGF"/>
</dbReference>
<dbReference type="InterPro" id="IPR001791">
    <property type="entry name" value="Laminin_G"/>
</dbReference>
<keyword evidence="4 15" id="KW-0732">Signal</keyword>
<evidence type="ECO:0000256" key="6">
    <source>
        <dbReference type="ARBA" id="ARBA00022869"/>
    </source>
</evidence>
<feature type="disulfide bond" evidence="12">
    <location>
        <begin position="276"/>
        <end position="291"/>
    </location>
</feature>
<feature type="domain" description="Laminin G" evidence="16">
    <location>
        <begin position="2916"/>
        <end position="3091"/>
    </location>
</feature>
<proteinExistence type="predicted"/>
<feature type="disulfide bond" evidence="11">
    <location>
        <begin position="2843"/>
        <end position="2860"/>
    </location>
</feature>
<dbReference type="SMART" id="SM00192">
    <property type="entry name" value="LDLa"/>
    <property type="match status" value="10"/>
</dbReference>
<dbReference type="InterPro" id="IPR013783">
    <property type="entry name" value="Ig-like_fold"/>
</dbReference>
<dbReference type="Gene3D" id="2.60.120.200">
    <property type="match status" value="3"/>
</dbReference>
<feature type="chain" id="PRO_5046615513" description="Basement membrane-specific heparan sulfate proteoglycan core protein" evidence="15">
    <location>
        <begin position="21"/>
        <end position="3372"/>
    </location>
</feature>
<evidence type="ECO:0000256" key="15">
    <source>
        <dbReference type="SAM" id="SignalP"/>
    </source>
</evidence>
<feature type="compositionally biased region" description="Polar residues" evidence="14">
    <location>
        <begin position="1910"/>
        <end position="1925"/>
    </location>
</feature>
<dbReference type="SMART" id="SM00179">
    <property type="entry name" value="EGF_CA"/>
    <property type="match status" value="4"/>
</dbReference>
<evidence type="ECO:0008006" key="23">
    <source>
        <dbReference type="Google" id="ProtNLM"/>
    </source>
</evidence>
<feature type="domain" description="Ig-like" evidence="19">
    <location>
        <begin position="1713"/>
        <end position="1804"/>
    </location>
</feature>
<evidence type="ECO:0000259" key="19">
    <source>
        <dbReference type="PROSITE" id="PS50835"/>
    </source>
</evidence>
<dbReference type="CDD" id="cd00055">
    <property type="entry name" value="EGF_Lam"/>
    <property type="match status" value="3"/>
</dbReference>
<feature type="domain" description="Ig-like" evidence="19">
    <location>
        <begin position="1905"/>
        <end position="2006"/>
    </location>
</feature>
<feature type="domain" description="EGF-like" evidence="17">
    <location>
        <begin position="3102"/>
        <end position="3134"/>
    </location>
</feature>
<evidence type="ECO:0000256" key="1">
    <source>
        <dbReference type="ARBA" id="ARBA00004302"/>
    </source>
</evidence>
<feature type="disulfide bond" evidence="11">
    <location>
        <begin position="2878"/>
        <end position="2888"/>
    </location>
</feature>
<feature type="region of interest" description="Disordered" evidence="14">
    <location>
        <begin position="2274"/>
        <end position="2308"/>
    </location>
</feature>
<dbReference type="PANTHER" id="PTHR10075">
    <property type="entry name" value="BASIGIN RELATED"/>
    <property type="match status" value="1"/>
</dbReference>
<dbReference type="InterPro" id="IPR002172">
    <property type="entry name" value="LDrepeatLR_classA_rpt"/>
</dbReference>
<dbReference type="SMART" id="SM00408">
    <property type="entry name" value="IGc2"/>
    <property type="match status" value="12"/>
</dbReference>
<gene>
    <name evidence="21" type="ORF">CHILSU_LOCUS5483</name>
</gene>
<comment type="caution">
    <text evidence="11">Lacks conserved residue(s) required for the propagation of feature annotation.</text>
</comment>
<dbReference type="Gene3D" id="2.60.40.10">
    <property type="entry name" value="Immunoglobulins"/>
    <property type="match status" value="12"/>
</dbReference>
<keyword evidence="10" id="KW-0393">Immunoglobulin domain</keyword>
<dbReference type="PROSITE" id="PS51115">
    <property type="entry name" value="LAMININ_IVA"/>
    <property type="match status" value="3"/>
</dbReference>
<dbReference type="InterPro" id="IPR056863">
    <property type="entry name" value="LMN_ATRN_NET-like_EGF"/>
</dbReference>
<dbReference type="PROSITE" id="PS00010">
    <property type="entry name" value="ASX_HYDROXYL"/>
    <property type="match status" value="1"/>
</dbReference>
<dbReference type="InterPro" id="IPR002049">
    <property type="entry name" value="LE_dom"/>
</dbReference>
<dbReference type="CDD" id="cd00054">
    <property type="entry name" value="EGF_CA"/>
    <property type="match status" value="1"/>
</dbReference>
<feature type="domain" description="Ig-like" evidence="19">
    <location>
        <begin position="2483"/>
        <end position="2566"/>
    </location>
</feature>
<feature type="disulfide bond" evidence="12">
    <location>
        <begin position="112"/>
        <end position="130"/>
    </location>
</feature>
<evidence type="ECO:0000256" key="12">
    <source>
        <dbReference type="PROSITE-ProRule" id="PRU00124"/>
    </source>
</evidence>
<keyword evidence="2" id="KW-0964">Secreted</keyword>
<sequence>MASLIQALVCLLLVGAPVRAQYDTVSQSCGADDFRCQNGKCIESSRRCDRVVDCPNEEDEQQCECREGEFQCVSDGSCIEGRKQCDGVNHCMDSSDERDCEAPPCPPDYFTCDASSSVKCAHRCDGQVECDGGEDEDQCDECSHQCDGVCLDEAKICNGVPDCSDGSDEVDCDHCDRPTDYRCKNGECINSAQYCNGIPECSDESDEENCNKTMISRPVGCTNDEFQCRNGACINSMFFCDGNSDCTDNSDEENCPCNADEFQCATGQCLPPSLFCDGTPDCPDASDEVDCQALWTTPGRYDRPQDPTPPPTTTTTRRVITTQAPIREQNPNEYDYSGIYSNLLPPQLGPLALNLKTYPSEQVVRNAIYPYGGDVVFQCRDEGPKRAPVRWIREGGRPLKPGSTDKNGRLDMNQVTTADSGTYICQAINYLGSPGSEVRVVLNVDSSPVTHRPRNFACEAFEATCGNGQCIPKSAVCNGVVDCADRSDEDNCYVDGKCQPNEFKCNNNKCVLKTWQCDSENDCGDDSDELNCEHGAPGQCRTVEFACASNDQCVPKSFHCDGQSDCIDGTDEIGCSPVRITSVPKPSNVFLNVGDTLVLNCSAAGIPAPLITWRRNWGDVPETCTMQNQNYNGQVVGILTCTNMLPDYNGAYSCEAMNNKGTVFAVPDAIVFVNQSNVCPTGYFNSEARSERECIRCFCFGESTQCHSADLFTYNMATPLGEGGTRLVGVKNAANGDVQMDTQPITEQYYYQPLRNGATVTKLARYNTGWGWSSALPYLTLPESYNSNQLTSYGGHIRYRVTPHNYGPDVSGPDVIIKGKYQTLVHYSRGSQSQIEARLTPENWQKPSSRGPMPATREDIMMALDDIEMILLRASVNNAGVNITDFVMESARHINMGLGVASLVEECTCPPGYEGLSCQKCAPGYSRSSSGPWLGECVRDRPTCPAGTYGDPANAYACRPCPCPLTNRENQFASSCALRPDGNVVCDCAAGYEGVNCEYCAPGYIGNPLLPGDSCRPKPSDICNPVGTIHERLLDDCECKDNVQGRYCDQCKNDSFYLSSDFRQGCALCFCSGVSQQCSSSSLRRSTSTVLFNTPDIVNRIRVYNSAPLGGPDAARYNAPKETNLTAVLAGGEVTLTEFDRSKPTIYYWSLPVQFAGDKVTSYGGYLSYTLSRVPFPGGGSFKNNAADVQLISDNRLTFHYFGDFEADYSGNLEAKVQFLEKGWQRPDGKEVSREHFLLALADVKAILIKATYTNNAQVASLVSASIDTAEPNGNGPAALHVEQCVCPRGYIGTSCEDCAPGFTRYESGLYLEHCGPCECNGHSSMCHPETGVCLDCQHNTYGDNCDQCKPGYKRDRANNCVPDYGQPTQPAPPQYICDPRGAVNPYPGGPCDCKQNVEGPNCDICRRGTFGLDGNYSLGCYDCYCSGVTTDCYEASSQYYRIPMAAPIFGPDYGGYKLMDLNAERVLSDHIVSMPLNSELMYVFDFPPDEELYWSLPNFPGNRVLSYGGTLQLKQKFESRAEFMSEPGTDIILVGDDKSVYWTNSEPMRVGQQSSLQVPLTESNWFLLNYATPASRSDLMSVLRDLRRVLVRATLVRNIESTSIADVSMDTAGEQSFAGPLDSSPRATSVEVCMCPEGYSGTSCESCTSGHYRDRYSQCQRCPCSGHDCYLAPDDQVVCNCRPPYAGRDCSTIGGESSKVSNATSRPPPPRPTVMVTITSPTIKIQEVGSSVNFTCQAESRMTRAGLPITWSKVDGHLPQGRTIVDDQMGMLLITNLQVSDSGKYVCQTNDGISTAQAYATLKVPGNDMTIPGVEIRPPINEYFEGDRVQLECVSSGNPAPQITWQRASGRPLPTSVETIDDLLIIEYAREEDSGEYRCIASNTLGSVDRTALVTVRARPASGPRDRLTVSQSSPTLSEGQNTRVTCTGTANVPAGSIDWVRQDGTELQSNVRSENGVLYIDYAQLTNQGVYVCQTTAYDVQPVRIVVAVIPQGTPSPEDQSNITVSVDRLRIPTGGSGSVECTPRGYPLPLISWKKYNGKFGDGVSQRQNTLIIRDAREEDQDYYLCEGIVDGRPVANIYVYVEVEKREEPQIEIWPSGEQAVTLGSPFELRCRVRAGVPEPTVTWSRNGGRPIAPHAQIQPNNILKFERIEVNDEGSYSCSASNAAGTATASTAIKVRSPPELSVMPGDYVQAAYRDPVTVECRASGYPLPMVTIKKMQLNPEMLEIVPPSAGMAVLHIASVSEADDGNYVCIASSPAGTITEEFGIRVDRGDGGFGRTEGSGDDGMRQYDTTTGYPSGSNNQQPNSLIAMEGQTSRIFCTINSGDYDVRWSRDRGMPLQANAEQSGEALIIRNASKADAGYYTCDLYDRYTGEVQSSAMSRLVVLAPPRITLRPRSQTVRPGESPVVECIVDGDDIQEVTWRPVTRPLSSRVEIDRSRLIFNRIEVEDAGEYECFARNAVANSSSTAEVIVSGPRDETPLVSIEQPRSPFRVGDNVDVLCRASFRGVSASWERYGTRQYVESREYGDGALLRVPNVQESDAGVYRCKGDFNGRSTFEDFNLEVQPGNSVMYPENPSDEVATYQARLGEDAEMPCIHNLEEPVSIEWRRQYTPLQPEVRAYEPNLRLHHITESDAGTYVCRASNSRVSVETRAVLRVVGVVPSFDGNGWIALPALKDPYKQFDIELSFKPSDANGLILYNSDKNERTGDFVALQLVDGVPQFVLDIGAGALTVHGDRPLQLNAWHTVRISKTNSRVIMDVDNNGPSSAVSTGWELLELAEPLYIGGVPDLDLLPAALAGASGFMGCISMLILGREEKNIMLDSIDQSNVRQCDSCFPNLCSKNGVCQEARNERGYVCLCAAGFAGLNCDGTGEACRPGLCGPGRCIDTAIGYKCACPVTFTGNNCDVRQNIEYPAFTGSAYLAVKAPAFSRVFRLAMKVKAAAPLSDGIIMYCAESRRGNRGFTALTVHDSRLQFTYDLADGSRPVVLTSNRTLPANEWTDVYINRVGQDVSLRINNVHEFKDKLDSAKTDLNLETPLFVGGVDDSIVLNKNIGVTGGFSGCIKEVMVYNDALDIVGSSIQSANVQECSNYDRGDIPEIENVCSQCRNGGECTSDGAGCLCPAGFAGRLCESRVPWPARRPPSDPCAAQPCRNGGSCRPDASTRMNYTCNCPLGFAGANCQMPLELFQSVGFNGNGYLELPAQLLRYDNLEREAAQIVMAFNTNGDGVLLYQREVQQPVNADYVLLKVENGVVVLDWDLGSGQSTLTIEDVYVTDGDRHTVIAKFSEYYVSLTVDSTSKNGTSAGFSNRVDANSNIYIGGIPSALNVNRYSGLNGCVEQVELMGADRGIHLGRTAVAGRNTQRCRNSRP</sequence>
<evidence type="ECO:0000313" key="21">
    <source>
        <dbReference type="EMBL" id="CAH2985675.1"/>
    </source>
</evidence>
<dbReference type="InterPro" id="IPR003599">
    <property type="entry name" value="Ig_sub"/>
</dbReference>
<dbReference type="SMART" id="SM00180">
    <property type="entry name" value="EGF_Lam"/>
    <property type="match status" value="8"/>
</dbReference>
<dbReference type="Pfam" id="PF07679">
    <property type="entry name" value="I-set"/>
    <property type="match status" value="1"/>
</dbReference>
<dbReference type="PROSITE" id="PS50025">
    <property type="entry name" value="LAM_G_DOMAIN"/>
    <property type="match status" value="3"/>
</dbReference>
<evidence type="ECO:0000259" key="18">
    <source>
        <dbReference type="PROSITE" id="PS50027"/>
    </source>
</evidence>
<accession>A0ABN8LAB4</accession>
<feature type="domain" description="Laminin IV type A" evidence="20">
    <location>
        <begin position="720"/>
        <end position="906"/>
    </location>
</feature>
<feature type="domain" description="EGF-like" evidence="17">
    <location>
        <begin position="2874"/>
        <end position="2909"/>
    </location>
</feature>
<keyword evidence="7 11" id="KW-1015">Disulfide bond</keyword>
<evidence type="ECO:0000256" key="14">
    <source>
        <dbReference type="SAM" id="MobiDB-lite"/>
    </source>
</evidence>
<feature type="signal peptide" evidence="15">
    <location>
        <begin position="1"/>
        <end position="20"/>
    </location>
</feature>
<feature type="domain" description="Laminin G" evidence="16">
    <location>
        <begin position="3190"/>
        <end position="3367"/>
    </location>
</feature>
<reference evidence="21" key="1">
    <citation type="submission" date="2021-12" db="EMBL/GenBank/DDBJ databases">
        <authorList>
            <person name="King R."/>
        </authorList>
    </citation>
    <scope>NUCLEOTIDE SEQUENCE</scope>
</reference>
<feature type="disulfide bond" evidence="12">
    <location>
        <begin position="264"/>
        <end position="282"/>
    </location>
</feature>
<feature type="domain" description="Ig-like" evidence="19">
    <location>
        <begin position="2017"/>
        <end position="2069"/>
    </location>
</feature>
<feature type="disulfide bond" evidence="12">
    <location>
        <begin position="36"/>
        <end position="54"/>
    </location>
</feature>
<dbReference type="EMBL" id="OU963895">
    <property type="protein sequence ID" value="CAH2985675.1"/>
    <property type="molecule type" value="Genomic_DNA"/>
</dbReference>
<feature type="disulfide bond" evidence="13">
    <location>
        <begin position="1337"/>
        <end position="1346"/>
    </location>
</feature>
<dbReference type="InterPro" id="IPR013098">
    <property type="entry name" value="Ig_I-set"/>
</dbReference>
<dbReference type="PROSITE" id="PS01209">
    <property type="entry name" value="LDLRA_1"/>
    <property type="match status" value="4"/>
</dbReference>
<dbReference type="SMART" id="SM00282">
    <property type="entry name" value="LamG"/>
    <property type="match status" value="3"/>
</dbReference>
<dbReference type="Pfam" id="PF00052">
    <property type="entry name" value="Laminin_B"/>
    <property type="match status" value="3"/>
</dbReference>
<dbReference type="InterPro" id="IPR036179">
    <property type="entry name" value="Ig-like_dom_sf"/>
</dbReference>
<dbReference type="PANTHER" id="PTHR10075:SF100">
    <property type="entry name" value="FASCICLIN-2"/>
    <property type="match status" value="1"/>
</dbReference>
<dbReference type="InterPro" id="IPR036055">
    <property type="entry name" value="LDL_receptor-like_sf"/>
</dbReference>
<feature type="domain" description="Laminin IV type A" evidence="20">
    <location>
        <begin position="1099"/>
        <end position="1284"/>
    </location>
</feature>
<dbReference type="Gene3D" id="4.10.400.10">
    <property type="entry name" value="Low-density Lipoprotein Receptor"/>
    <property type="match status" value="8"/>
</dbReference>
<feature type="disulfide bond" evidence="11">
    <location>
        <begin position="2899"/>
        <end position="2908"/>
    </location>
</feature>
<dbReference type="SMART" id="SM00281">
    <property type="entry name" value="LamB"/>
    <property type="match status" value="3"/>
</dbReference>
<dbReference type="SUPFAM" id="SSF49899">
    <property type="entry name" value="Concanavalin A-like lectins/glucanases"/>
    <property type="match status" value="3"/>
</dbReference>
<dbReference type="Pfam" id="PF00057">
    <property type="entry name" value="Ldl_recept_a"/>
    <property type="match status" value="8"/>
</dbReference>
<feature type="disulfide bond" evidence="12">
    <location>
        <begin position="498"/>
        <end position="510"/>
    </location>
</feature>
<name>A0ABN8LAB4_CHISP</name>
<feature type="disulfide bond" evidence="11">
    <location>
        <begin position="3174"/>
        <end position="3183"/>
    </location>
</feature>